<reference evidence="1" key="1">
    <citation type="submission" date="2020-03" db="EMBL/GenBank/DDBJ databases">
        <title>The deep terrestrial virosphere.</title>
        <authorList>
            <person name="Holmfeldt K."/>
            <person name="Nilsson E."/>
            <person name="Simone D."/>
            <person name="Lopez-Fernandez M."/>
            <person name="Wu X."/>
            <person name="de Brujin I."/>
            <person name="Lundin D."/>
            <person name="Andersson A."/>
            <person name="Bertilsson S."/>
            <person name="Dopson M."/>
        </authorList>
    </citation>
    <scope>NUCLEOTIDE SEQUENCE</scope>
    <source>
        <strain evidence="1">TM448A03072</strain>
    </source>
</reference>
<dbReference type="AlphaFoldDB" id="A0A6H1ZYA7"/>
<evidence type="ECO:0000313" key="1">
    <source>
        <dbReference type="EMBL" id="QJA52923.1"/>
    </source>
</evidence>
<name>A0A6H1ZYA7_9ZZZZ</name>
<accession>A0A6H1ZYA7</accession>
<sequence length="70" mass="8534">MKDKRKINLELRKEAADIYETLPKNVKRGEWVSDAVIEKHSKEQQQPSIEERITRLEDRVDRLEEWRDKE</sequence>
<proteinExistence type="predicted"/>
<organism evidence="1">
    <name type="scientific">viral metagenome</name>
    <dbReference type="NCBI Taxonomy" id="1070528"/>
    <lineage>
        <taxon>unclassified sequences</taxon>
        <taxon>metagenomes</taxon>
        <taxon>organismal metagenomes</taxon>
    </lineage>
</organism>
<gene>
    <name evidence="1" type="ORF">TM448A03072_0013</name>
</gene>
<protein>
    <submittedName>
        <fullName evidence="1">Uncharacterized protein</fullName>
    </submittedName>
</protein>
<dbReference type="EMBL" id="MT144378">
    <property type="protein sequence ID" value="QJA52923.1"/>
    <property type="molecule type" value="Genomic_DNA"/>
</dbReference>